<dbReference type="EMBL" id="FXZE01000022">
    <property type="protein sequence ID" value="SMY01029.1"/>
    <property type="molecule type" value="Genomic_DNA"/>
</dbReference>
<protein>
    <submittedName>
        <fullName evidence="1">Uncharacterized protein</fullName>
    </submittedName>
</protein>
<sequence>MTLNPKKLRNRLSKATKNIAYSPVVRNRLRNLAQSNAARLLFDYAERRGYEGHLRRLLSELPPKDGYFAKLTIKDWKSHQGGELDLICKGETVFSCPVEGSVSERDLELRNFVVPSDRESDFSISLPAQYSIQIGKGTFSTAPQANYDRRHNILNDHGVYYSVRGNLQTATSIIFSFPAYSSPGSSVTYPVQDLAPISDSELQNGVAIVSFQDRYGTEGTFMTMDSSGRSVLDQVKSTISNLIEEATVNTDRVLFFGAGKGASTALIFAEDHPDATLVVVAPYIDIPYRFDQLGTDYPSKFLPTAVQPKQLLRTYLRQSRVIHYFYSLRDELANCSLIEFAGGCDHLQKYCVDARHEELLHVSERTVLSIIRRFLSQEPDAGLPVRQINRYADMDSVGFQFRIDDSFLPSQEIDWYLQMSIGTSKHLQKLTDHELPFVKFTSRDQRLIASSSFDSYADAVVGFDRSSSRWVGPIRDDEPLLSASQDVKGNIPHPISLEQGSPADYCILTENGLESFSYRSMRSATRLGDSVSDSLDVYLVDSVEDFDLSEARFFSGTQFVAAVSSTASVAATQIFIDRIRSSSRCDTVNVFSGRFYAEAGTDPLALLDDVIVNHGPQ</sequence>
<organism evidence="1 2">
    <name type="scientific">Brevibacterium antiquum</name>
    <dbReference type="NCBI Taxonomy" id="234835"/>
    <lineage>
        <taxon>Bacteria</taxon>
        <taxon>Bacillati</taxon>
        <taxon>Actinomycetota</taxon>
        <taxon>Actinomycetes</taxon>
        <taxon>Micrococcales</taxon>
        <taxon>Brevibacteriaceae</taxon>
        <taxon>Brevibacterium</taxon>
    </lineage>
</organism>
<dbReference type="SUPFAM" id="SSF53474">
    <property type="entry name" value="alpha/beta-Hydrolases"/>
    <property type="match status" value="1"/>
</dbReference>
<evidence type="ECO:0000313" key="2">
    <source>
        <dbReference type="Proteomes" id="UP000234342"/>
    </source>
</evidence>
<accession>A0A2H1KN27</accession>
<dbReference type="RefSeq" id="WP_145998092.1">
    <property type="nucleotide sequence ID" value="NZ_FXZE01000022.1"/>
</dbReference>
<evidence type="ECO:0000313" key="1">
    <source>
        <dbReference type="EMBL" id="SMY01029.1"/>
    </source>
</evidence>
<proteinExistence type="predicted"/>
<dbReference type="InterPro" id="IPR029058">
    <property type="entry name" value="AB_hydrolase_fold"/>
</dbReference>
<name>A0A2H1KN27_9MICO</name>
<gene>
    <name evidence="1" type="ORF">BANT10_03243</name>
</gene>
<reference evidence="2" key="1">
    <citation type="submission" date="2017-03" db="EMBL/GenBank/DDBJ databases">
        <authorList>
            <person name="Monnet C."/>
        </authorList>
    </citation>
    <scope>NUCLEOTIDE SEQUENCE [LARGE SCALE GENOMIC DNA]</scope>
    <source>
        <strain evidence="2">P10</strain>
    </source>
</reference>
<dbReference type="Proteomes" id="UP000234342">
    <property type="component" value="Unassembled WGS sequence"/>
</dbReference>
<dbReference type="AlphaFoldDB" id="A0A2H1KN27"/>
<dbReference type="Gene3D" id="3.40.50.1820">
    <property type="entry name" value="alpha/beta hydrolase"/>
    <property type="match status" value="1"/>
</dbReference>
<keyword evidence="2" id="KW-1185">Reference proteome</keyword>